<accession>A0A8S5P5T9</accession>
<dbReference type="EMBL" id="BK015344">
    <property type="protein sequence ID" value="DAE02362.1"/>
    <property type="molecule type" value="Genomic_DNA"/>
</dbReference>
<protein>
    <submittedName>
        <fullName evidence="1">Uncharacterized protein</fullName>
    </submittedName>
</protein>
<name>A0A8S5P5T9_9CAUD</name>
<reference evidence="1" key="1">
    <citation type="journal article" date="2021" name="Proc. Natl. Acad. Sci. U.S.A.">
        <title>A Catalog of Tens of Thousands of Viruses from Human Metagenomes Reveals Hidden Associations with Chronic Diseases.</title>
        <authorList>
            <person name="Tisza M.J."/>
            <person name="Buck C.B."/>
        </authorList>
    </citation>
    <scope>NUCLEOTIDE SEQUENCE</scope>
    <source>
        <strain evidence="1">CttEB8</strain>
    </source>
</reference>
<proteinExistence type="predicted"/>
<sequence length="73" mass="8706">MIIDLILDRKDGYRYNAHEFYGEVMEYGEVGFEITRAMDEGTEEDVKNALCQYIDENEYNPEIKKYINSVNWL</sequence>
<evidence type="ECO:0000313" key="1">
    <source>
        <dbReference type="EMBL" id="DAE02362.1"/>
    </source>
</evidence>
<organism evidence="1">
    <name type="scientific">Herelleviridae sp. cttEB8</name>
    <dbReference type="NCBI Taxonomy" id="2825832"/>
    <lineage>
        <taxon>Viruses</taxon>
        <taxon>Duplodnaviria</taxon>
        <taxon>Heunggongvirae</taxon>
        <taxon>Uroviricota</taxon>
        <taxon>Caudoviricetes</taxon>
        <taxon>Herelleviridae</taxon>
    </lineage>
</organism>